<name>C5KZF8_PERM5</name>
<dbReference type="OrthoDB" id="8942159at2759"/>
<dbReference type="AlphaFoldDB" id="C5KZF8"/>
<gene>
    <name evidence="1" type="ORF">Pmar_PMAR009752</name>
</gene>
<evidence type="ECO:0000313" key="2">
    <source>
        <dbReference type="Proteomes" id="UP000007800"/>
    </source>
</evidence>
<dbReference type="EMBL" id="GG677829">
    <property type="protein sequence ID" value="EER10118.1"/>
    <property type="molecule type" value="Genomic_DNA"/>
</dbReference>
<reference evidence="1 2" key="1">
    <citation type="submission" date="2008-07" db="EMBL/GenBank/DDBJ databases">
        <authorList>
            <person name="El-Sayed N."/>
            <person name="Caler E."/>
            <person name="Inman J."/>
            <person name="Amedeo P."/>
            <person name="Hass B."/>
            <person name="Wortman J."/>
        </authorList>
    </citation>
    <scope>NUCLEOTIDE SEQUENCE [LARGE SCALE GENOMIC DNA]</scope>
    <source>
        <strain evidence="2">ATCC 50983 / TXsc</strain>
    </source>
</reference>
<sequence>MTCSAHCADSIRSLVARNFNKTDWPVEIDICSLPTLLQQAFVCLIYWMAELVLEDCCHRSPGRDLQNAKPLLIHAYSDAGSTVAGYIAYLGEAGQGTVLFAECFRFKATSSKALERRALSRLVGSLHEELLALRRLANLKIVHLAGSRHGIADGLSRTFDHSLCQGAVREQSKQSSPQFASKSTFTPSSPTIIVGLCHYGIQPSPGGIQPSYSGIQPFHIGIQPSHIGIQPSHNGIQLSNIGIQPSHIGIQPSHIGIQPSNIGIQPSQIGIQPSSIGIQPSSIGIQPSHIGIQPSHNGIQLSNIGIQPSQIGIQLSHIGIQPPLNGV</sequence>
<accession>C5KZF8</accession>
<dbReference type="GeneID" id="9038520"/>
<proteinExistence type="predicted"/>
<dbReference type="InParanoid" id="C5KZF8"/>
<dbReference type="RefSeq" id="XP_002778323.1">
    <property type="nucleotide sequence ID" value="XM_002778277.1"/>
</dbReference>
<protein>
    <submittedName>
        <fullName evidence="1">Uncharacterized protein</fullName>
    </submittedName>
</protein>
<evidence type="ECO:0000313" key="1">
    <source>
        <dbReference type="EMBL" id="EER10118.1"/>
    </source>
</evidence>
<organism evidence="2">
    <name type="scientific">Perkinsus marinus (strain ATCC 50983 / TXsc)</name>
    <dbReference type="NCBI Taxonomy" id="423536"/>
    <lineage>
        <taxon>Eukaryota</taxon>
        <taxon>Sar</taxon>
        <taxon>Alveolata</taxon>
        <taxon>Perkinsozoa</taxon>
        <taxon>Perkinsea</taxon>
        <taxon>Perkinsida</taxon>
        <taxon>Perkinsidae</taxon>
        <taxon>Perkinsus</taxon>
    </lineage>
</organism>
<dbReference type="Proteomes" id="UP000007800">
    <property type="component" value="Unassembled WGS sequence"/>
</dbReference>
<keyword evidence="2" id="KW-1185">Reference proteome</keyword>